<reference evidence="1 2" key="1">
    <citation type="submission" date="2019-02" db="EMBL/GenBank/DDBJ databases">
        <title>Deep-cultivation of Planctomycetes and their phenomic and genomic characterization uncovers novel biology.</title>
        <authorList>
            <person name="Wiegand S."/>
            <person name="Jogler M."/>
            <person name="Boedeker C."/>
            <person name="Pinto D."/>
            <person name="Vollmers J."/>
            <person name="Rivas-Marin E."/>
            <person name="Kohn T."/>
            <person name="Peeters S.H."/>
            <person name="Heuer A."/>
            <person name="Rast P."/>
            <person name="Oberbeckmann S."/>
            <person name="Bunk B."/>
            <person name="Jeske O."/>
            <person name="Meyerdierks A."/>
            <person name="Storesund J.E."/>
            <person name="Kallscheuer N."/>
            <person name="Luecker S."/>
            <person name="Lage O.M."/>
            <person name="Pohl T."/>
            <person name="Merkel B.J."/>
            <person name="Hornburger P."/>
            <person name="Mueller R.-W."/>
            <person name="Bruemmer F."/>
            <person name="Labrenz M."/>
            <person name="Spormann A.M."/>
            <person name="Op den Camp H."/>
            <person name="Overmann J."/>
            <person name="Amann R."/>
            <person name="Jetten M.S.M."/>
            <person name="Mascher T."/>
            <person name="Medema M.H."/>
            <person name="Devos D.P."/>
            <person name="Kaster A.-K."/>
            <person name="Ovreas L."/>
            <person name="Rohde M."/>
            <person name="Galperin M.Y."/>
            <person name="Jogler C."/>
        </authorList>
    </citation>
    <scope>NUCLEOTIDE SEQUENCE [LARGE SCALE GENOMIC DNA]</scope>
    <source>
        <strain evidence="1 2">SV_7m_r</strain>
    </source>
</reference>
<sequence length="433" mass="49058">MSSIACYVDTNVKLHAVSDLIRRLVARGHDVTCYLPLEIHDSVAALLPSEVAIRDSAVVLQGQRFARALQRRLRSAATASWISETAVSRAGKPSAIKWMSNRFLRLLFAGCEPRFYNRRLERLVSCFVSKRFAEDAVIVVTRPTERLIFTNRRTKVISVMESWDHPSKDPLGFTSDLVITWNSETANAWQEYQGDQNVQIGYPTKLAYALEACRNSLSDRPGIKQLLYPMTFCSTSGRGQFEEEIRFVEMLARSLQQAGLKLNVKPKPNSVEGELSRLKMHCSNVSIGAYNRPCSNTYQLTELYNEVRLQELRQADGVINLGTTFALDSAAYGLPVLQLELQYRDEFPALTKISSYDHLKSTFLARPELTLKVTNVDSFKSLATKASVQNLFDERAFDFSSMLYHWIISGVDHENWEEQCCCEIEEVIVGAQR</sequence>
<dbReference type="AlphaFoldDB" id="A0A517SSR2"/>
<accession>A0A517SSR2</accession>
<dbReference type="RefSeq" id="WP_145270850.1">
    <property type="nucleotide sequence ID" value="NZ_CP036272.1"/>
</dbReference>
<evidence type="ECO:0000313" key="2">
    <source>
        <dbReference type="Proteomes" id="UP000315003"/>
    </source>
</evidence>
<evidence type="ECO:0000313" key="1">
    <source>
        <dbReference type="EMBL" id="QDT59162.1"/>
    </source>
</evidence>
<proteinExistence type="predicted"/>
<dbReference type="Proteomes" id="UP000315003">
    <property type="component" value="Chromosome"/>
</dbReference>
<keyword evidence="2" id="KW-1185">Reference proteome</keyword>
<name>A0A517SSR2_9BACT</name>
<dbReference type="OrthoDB" id="9881054at2"/>
<dbReference type="EMBL" id="CP036272">
    <property type="protein sequence ID" value="QDT59162.1"/>
    <property type="molecule type" value="Genomic_DNA"/>
</dbReference>
<gene>
    <name evidence="1" type="ORF">SV7mr_16690</name>
</gene>
<protein>
    <submittedName>
        <fullName evidence="1">Uncharacterized protein</fullName>
    </submittedName>
</protein>
<organism evidence="1 2">
    <name type="scientific">Stieleria bergensis</name>
    <dbReference type="NCBI Taxonomy" id="2528025"/>
    <lineage>
        <taxon>Bacteria</taxon>
        <taxon>Pseudomonadati</taxon>
        <taxon>Planctomycetota</taxon>
        <taxon>Planctomycetia</taxon>
        <taxon>Pirellulales</taxon>
        <taxon>Pirellulaceae</taxon>
        <taxon>Stieleria</taxon>
    </lineage>
</organism>